<accession>A0AAV0XX91</accession>
<dbReference type="Pfam" id="PF08785">
    <property type="entry name" value="Ku_PK_bind"/>
    <property type="match status" value="1"/>
</dbReference>
<gene>
    <name evidence="14" type="ORF">MEUPH1_LOCUS26943</name>
</gene>
<dbReference type="GO" id="GO:0006303">
    <property type="term" value="P:double-strand break repair via nonhomologous end joining"/>
    <property type="evidence" value="ECO:0007669"/>
    <property type="project" value="InterPro"/>
</dbReference>
<dbReference type="PANTHER" id="PTHR12604">
    <property type="entry name" value="KU AUTOANTIGEN DNA HELICASE"/>
    <property type="match status" value="1"/>
</dbReference>
<comment type="caution">
    <text evidence="14">The sequence shown here is derived from an EMBL/GenBank/DDBJ whole genome shotgun (WGS) entry which is preliminary data.</text>
</comment>
<evidence type="ECO:0000259" key="12">
    <source>
        <dbReference type="Pfam" id="PF03731"/>
    </source>
</evidence>
<feature type="domain" description="Ku" evidence="11">
    <location>
        <begin position="230"/>
        <end position="401"/>
    </location>
</feature>
<comment type="subcellular location">
    <subcellularLocation>
        <location evidence="1">Nucleus</location>
    </subcellularLocation>
</comment>
<organism evidence="14 15">
    <name type="scientific">Macrosiphum euphorbiae</name>
    <name type="common">potato aphid</name>
    <dbReference type="NCBI Taxonomy" id="13131"/>
    <lineage>
        <taxon>Eukaryota</taxon>
        <taxon>Metazoa</taxon>
        <taxon>Ecdysozoa</taxon>
        <taxon>Arthropoda</taxon>
        <taxon>Hexapoda</taxon>
        <taxon>Insecta</taxon>
        <taxon>Pterygota</taxon>
        <taxon>Neoptera</taxon>
        <taxon>Paraneoptera</taxon>
        <taxon>Hemiptera</taxon>
        <taxon>Sternorrhyncha</taxon>
        <taxon>Aphidomorpha</taxon>
        <taxon>Aphidoidea</taxon>
        <taxon>Aphididae</taxon>
        <taxon>Macrosiphini</taxon>
        <taxon>Macrosiphum</taxon>
    </lineage>
</organism>
<dbReference type="InterPro" id="IPR014893">
    <property type="entry name" value="Ku_PK_bind"/>
</dbReference>
<dbReference type="GO" id="GO:0003690">
    <property type="term" value="F:double-stranded DNA binding"/>
    <property type="evidence" value="ECO:0007669"/>
    <property type="project" value="TreeGrafter"/>
</dbReference>
<evidence type="ECO:0000259" key="11">
    <source>
        <dbReference type="Pfam" id="PF02735"/>
    </source>
</evidence>
<evidence type="ECO:0000259" key="13">
    <source>
        <dbReference type="Pfam" id="PF08785"/>
    </source>
</evidence>
<dbReference type="InterPro" id="IPR005161">
    <property type="entry name" value="Ku_N"/>
</dbReference>
<keyword evidence="5" id="KW-0347">Helicase</keyword>
<feature type="domain" description="Ku70/Ku80 N-terminal alpha/beta" evidence="12">
    <location>
        <begin position="15"/>
        <end position="101"/>
    </location>
</feature>
<evidence type="ECO:0000256" key="9">
    <source>
        <dbReference type="ARBA" id="ARBA00023204"/>
    </source>
</evidence>
<dbReference type="GO" id="GO:0000723">
    <property type="term" value="P:telomere maintenance"/>
    <property type="evidence" value="ECO:0007669"/>
    <property type="project" value="TreeGrafter"/>
</dbReference>
<evidence type="ECO:0000256" key="6">
    <source>
        <dbReference type="ARBA" id="ARBA00022840"/>
    </source>
</evidence>
<keyword evidence="15" id="KW-1185">Reference proteome</keyword>
<evidence type="ECO:0000313" key="15">
    <source>
        <dbReference type="Proteomes" id="UP001160148"/>
    </source>
</evidence>
<dbReference type="GO" id="GO:0006310">
    <property type="term" value="P:DNA recombination"/>
    <property type="evidence" value="ECO:0007669"/>
    <property type="project" value="UniProtKB-KW"/>
</dbReference>
<keyword evidence="9" id="KW-0234">DNA repair</keyword>
<reference evidence="14 15" key="1">
    <citation type="submission" date="2023-01" db="EMBL/GenBank/DDBJ databases">
        <authorList>
            <person name="Whitehead M."/>
        </authorList>
    </citation>
    <scope>NUCLEOTIDE SEQUENCE [LARGE SCALE GENOMIC DNA]</scope>
</reference>
<evidence type="ECO:0000256" key="8">
    <source>
        <dbReference type="ARBA" id="ARBA00023172"/>
    </source>
</evidence>
<dbReference type="InterPro" id="IPR036465">
    <property type="entry name" value="vWFA_dom_sf"/>
</dbReference>
<dbReference type="PANTHER" id="PTHR12604:SF4">
    <property type="entry name" value="X-RAY REPAIR CROSS-COMPLEMENTING PROTEIN 5"/>
    <property type="match status" value="1"/>
</dbReference>
<evidence type="ECO:0000256" key="2">
    <source>
        <dbReference type="ARBA" id="ARBA00022741"/>
    </source>
</evidence>
<dbReference type="SUPFAM" id="SSF100939">
    <property type="entry name" value="SPOC domain-like"/>
    <property type="match status" value="1"/>
</dbReference>
<dbReference type="SUPFAM" id="SSF53300">
    <property type="entry name" value="vWA-like"/>
    <property type="match status" value="1"/>
</dbReference>
<dbReference type="Proteomes" id="UP001160148">
    <property type="component" value="Unassembled WGS sequence"/>
</dbReference>
<keyword evidence="6" id="KW-0067">ATP-binding</keyword>
<dbReference type="InterPro" id="IPR036494">
    <property type="entry name" value="Ku_C_sf"/>
</dbReference>
<evidence type="ECO:0000256" key="5">
    <source>
        <dbReference type="ARBA" id="ARBA00022806"/>
    </source>
</evidence>
<dbReference type="InterPro" id="IPR006164">
    <property type="entry name" value="DNA_bd_Ku70/Ku80"/>
</dbReference>
<dbReference type="AlphaFoldDB" id="A0AAV0XX91"/>
<dbReference type="EMBL" id="CARXXK010001085">
    <property type="protein sequence ID" value="CAI6373155.1"/>
    <property type="molecule type" value="Genomic_DNA"/>
</dbReference>
<keyword evidence="10" id="KW-0539">Nucleus</keyword>
<dbReference type="GO" id="GO:0042162">
    <property type="term" value="F:telomeric DNA binding"/>
    <property type="evidence" value="ECO:0007669"/>
    <property type="project" value="TreeGrafter"/>
</dbReference>
<dbReference type="GO" id="GO:0004386">
    <property type="term" value="F:helicase activity"/>
    <property type="evidence" value="ECO:0007669"/>
    <property type="project" value="UniProtKB-KW"/>
</dbReference>
<dbReference type="Pfam" id="PF02735">
    <property type="entry name" value="Ku"/>
    <property type="match status" value="1"/>
</dbReference>
<dbReference type="GO" id="GO:0005524">
    <property type="term" value="F:ATP binding"/>
    <property type="evidence" value="ECO:0007669"/>
    <property type="project" value="UniProtKB-KW"/>
</dbReference>
<name>A0AAV0XX91_9HEMI</name>
<protein>
    <submittedName>
        <fullName evidence="14">Uncharacterized protein</fullName>
    </submittedName>
</protein>
<evidence type="ECO:0000256" key="1">
    <source>
        <dbReference type="ARBA" id="ARBA00004123"/>
    </source>
</evidence>
<dbReference type="GO" id="GO:0016787">
    <property type="term" value="F:hydrolase activity"/>
    <property type="evidence" value="ECO:0007669"/>
    <property type="project" value="UniProtKB-KW"/>
</dbReference>
<dbReference type="InterPro" id="IPR016194">
    <property type="entry name" value="SPOC-like_C_dom_sf"/>
</dbReference>
<keyword evidence="8" id="KW-0233">DNA recombination</keyword>
<evidence type="ECO:0000256" key="3">
    <source>
        <dbReference type="ARBA" id="ARBA00022763"/>
    </source>
</evidence>
<feature type="domain" description="Ku C-terminal" evidence="13">
    <location>
        <begin position="910"/>
        <end position="1022"/>
    </location>
</feature>
<sequence>MAEHLVEKKLERKEAIILAIDVGKNSKKRGSDGKTYFEKSIKCASMILKRKILTESEDHLAIILFGSSHTINHLSSEGSCYGGIETFAGLGIPTWDLFNRVNSLSPTNVTPSDWISTFVLASDFLKNETENKVFAGLQIVMFSNLATDISFHNTDTIAKCLKVENLRLTILGTDYEAISLNCASDAFLKKTKAIAVNFDSVQPKISYYKQKEVIARSWNAPLSFKEVFDIKVFGYQKIDITTKSSNWLFSKNYDTQDLTTEKKKHSDGNGEEMEVDNDLPMGNFNFGDHIIPAIDLDTDECTYIVAGQRSLQVLGYVQISDEQLKFLLGGVSYIFQPHKTDKKAFNSVFKYMVLKRKVMLVRRVDLYINLLNIGVLIPQKEENEKFFVYVNLPYDDEKNDTYGFPSLDSTKSHLKENIALTHTDAMDIDIGDRNKYGVPIYQDDTQLQFTFDSIVKQISTKVIPKKIPYLKRQRIEYRRMMENGGPRLQDFLNRVSFKPEFFENFPSAANLIYKDPDEQREVSRELRRSRKRLIKKAQPPLNELGKTSSVEQEVLENSSAEDNNTIHFGYDKELNGSNELINRPKTLIENDEQPLNKFKKTFSIKEEVFENGSAEDINTIHFGYDEELDATNELINHPKTLVENDEPPLNELKTTFSIKQEIFDNGSAEDINSMHFGYDEELDATNELINHPKTLVENDEPPLNELKTTFSIKQEIFDNGSAEDINTIHFGYDEELDAANELINHPKTLVENYEPPLNELKTTFSIKQEIFDNGSAEDINTIHFGYDEELDATNELIYHPKTLVEKDEPPLNELKTTFSIKQEIFENGSAEDINSIHFGYDEELDAANELINHSKTSVENDEPPLNELKTTFSIKQEIFENSLVEDNNSTKVDPDEEFDVSKQCMITPLNPIEDFNKLLKNGFNADIVCTKMHDVTLNLIEFSTSLEDLMKPVDTLKALREFYIINNDAKSYNDFMYLVKDALVMSDKGSMWSKFINSGGIGLITNAEIEASDISQELSEAFKKLSGDLDIDFIIDGVVK</sequence>
<dbReference type="Gene3D" id="2.40.290.10">
    <property type="match status" value="1"/>
</dbReference>
<evidence type="ECO:0000256" key="4">
    <source>
        <dbReference type="ARBA" id="ARBA00022801"/>
    </source>
</evidence>
<keyword evidence="2" id="KW-0547">Nucleotide-binding</keyword>
<dbReference type="Pfam" id="PF03731">
    <property type="entry name" value="Ku_N"/>
    <property type="match status" value="1"/>
</dbReference>
<evidence type="ECO:0000256" key="10">
    <source>
        <dbReference type="ARBA" id="ARBA00023242"/>
    </source>
</evidence>
<dbReference type="Gene3D" id="3.40.50.410">
    <property type="entry name" value="von Willebrand factor, type A domain"/>
    <property type="match status" value="1"/>
</dbReference>
<dbReference type="Gene3D" id="1.25.40.240">
    <property type="entry name" value="Ku, C-terminal domain"/>
    <property type="match status" value="1"/>
</dbReference>
<dbReference type="GO" id="GO:0043564">
    <property type="term" value="C:Ku70:Ku80 complex"/>
    <property type="evidence" value="ECO:0007669"/>
    <property type="project" value="TreeGrafter"/>
</dbReference>
<evidence type="ECO:0000313" key="14">
    <source>
        <dbReference type="EMBL" id="CAI6373155.1"/>
    </source>
</evidence>
<keyword evidence="4" id="KW-0378">Hydrolase</keyword>
<evidence type="ECO:0000256" key="7">
    <source>
        <dbReference type="ARBA" id="ARBA00023125"/>
    </source>
</evidence>
<keyword evidence="3" id="KW-0227">DNA damage</keyword>
<proteinExistence type="predicted"/>
<dbReference type="SUPFAM" id="SSF101420">
    <property type="entry name" value="C-terminal domain of Ku80"/>
    <property type="match status" value="1"/>
</dbReference>
<keyword evidence="7" id="KW-0238">DNA-binding</keyword>